<dbReference type="InterPro" id="IPR000836">
    <property type="entry name" value="PRTase_dom"/>
</dbReference>
<dbReference type="InterPro" id="IPR023031">
    <property type="entry name" value="OPRT"/>
</dbReference>
<dbReference type="PANTHER" id="PTHR19278:SF9">
    <property type="entry name" value="URIDINE 5'-MONOPHOSPHATE SYNTHASE"/>
    <property type="match status" value="1"/>
</dbReference>
<dbReference type="NCBIfam" id="TIGR00336">
    <property type="entry name" value="pyrE"/>
    <property type="match status" value="1"/>
</dbReference>
<evidence type="ECO:0000259" key="6">
    <source>
        <dbReference type="Pfam" id="PF00156"/>
    </source>
</evidence>
<dbReference type="SUPFAM" id="SSF53271">
    <property type="entry name" value="PRTase-like"/>
    <property type="match status" value="1"/>
</dbReference>
<dbReference type="GO" id="GO:0004588">
    <property type="term" value="F:orotate phosphoribosyltransferase activity"/>
    <property type="evidence" value="ECO:0007669"/>
    <property type="project" value="UniProtKB-EC"/>
</dbReference>
<name>A0A098E9P6_9ZZZZ</name>
<keyword evidence="3 7" id="KW-0328">Glycosyltransferase</keyword>
<evidence type="ECO:0000256" key="4">
    <source>
        <dbReference type="ARBA" id="ARBA00022679"/>
    </source>
</evidence>
<accession>A0A098E9P6</accession>
<proteinExistence type="inferred from homology"/>
<evidence type="ECO:0000256" key="5">
    <source>
        <dbReference type="ARBA" id="ARBA00022975"/>
    </source>
</evidence>
<dbReference type="HAMAP" id="MF_01208">
    <property type="entry name" value="PyrE"/>
    <property type="match status" value="1"/>
</dbReference>
<feature type="domain" description="Phosphoribosyltransferase" evidence="6">
    <location>
        <begin position="68"/>
        <end position="166"/>
    </location>
</feature>
<dbReference type="GO" id="GO:0044205">
    <property type="term" value="P:'de novo' UMP biosynthetic process"/>
    <property type="evidence" value="ECO:0007669"/>
    <property type="project" value="UniProtKB-UniPathway"/>
</dbReference>
<dbReference type="AlphaFoldDB" id="A0A098E9P6"/>
<protein>
    <recommendedName>
        <fullName evidence="2">orotate phosphoribosyltransferase</fullName>
        <ecNumber evidence="2">2.4.2.10</ecNumber>
    </recommendedName>
</protein>
<dbReference type="Gene3D" id="3.40.50.2020">
    <property type="match status" value="1"/>
</dbReference>
<dbReference type="GO" id="GO:0019856">
    <property type="term" value="P:pyrimidine nucleobase biosynthetic process"/>
    <property type="evidence" value="ECO:0007669"/>
    <property type="project" value="TreeGrafter"/>
</dbReference>
<evidence type="ECO:0000256" key="3">
    <source>
        <dbReference type="ARBA" id="ARBA00022676"/>
    </source>
</evidence>
<dbReference type="EC" id="2.4.2.10" evidence="2"/>
<sequence>MDAEKKKRLIELIKEKALIITKEEKFKLASGKQSPFYFNMKPVALDPEGANLIADGMLKIITDKCQDISYVGGMETGGIPIVSAIITKSQNLKPLQGFFVRKEEKKRGTKKLIEGNLKENHKAVIVEDVTTTGGSVLKAVNVVREFNCKTDVVITIVDRMEGAKENLTKEGITLISLLTVGDFKENL</sequence>
<evidence type="ECO:0000313" key="7">
    <source>
        <dbReference type="EMBL" id="CEG11710.1"/>
    </source>
</evidence>
<gene>
    <name evidence="7" type="primary">pyrE</name>
    <name evidence="7" type="ORF">MSIBF_A1650011</name>
</gene>
<dbReference type="InterPro" id="IPR004467">
    <property type="entry name" value="Or_phspho_trans_dom"/>
</dbReference>
<keyword evidence="4 7" id="KW-0808">Transferase</keyword>
<dbReference type="EMBL" id="CCXY01000074">
    <property type="protein sequence ID" value="CEG11710.1"/>
    <property type="molecule type" value="Genomic_DNA"/>
</dbReference>
<comment type="pathway">
    <text evidence="1">Pyrimidine metabolism; UMP biosynthesis via de novo pathway; UMP from orotate: step 1/2.</text>
</comment>
<dbReference type="CDD" id="cd06223">
    <property type="entry name" value="PRTases_typeI"/>
    <property type="match status" value="1"/>
</dbReference>
<organism evidence="7">
    <name type="scientific">groundwater metagenome</name>
    <dbReference type="NCBI Taxonomy" id="717931"/>
    <lineage>
        <taxon>unclassified sequences</taxon>
        <taxon>metagenomes</taxon>
        <taxon>ecological metagenomes</taxon>
    </lineage>
</organism>
<dbReference type="UniPathway" id="UPA00070">
    <property type="reaction ID" value="UER00119"/>
</dbReference>
<dbReference type="PANTHER" id="PTHR19278">
    <property type="entry name" value="OROTATE PHOSPHORIBOSYLTRANSFERASE"/>
    <property type="match status" value="1"/>
</dbReference>
<evidence type="ECO:0000256" key="1">
    <source>
        <dbReference type="ARBA" id="ARBA00004889"/>
    </source>
</evidence>
<keyword evidence="5" id="KW-0665">Pyrimidine biosynthesis</keyword>
<reference evidence="7" key="1">
    <citation type="submission" date="2014-09" db="EMBL/GenBank/DDBJ databases">
        <authorList>
            <person name="Probst J Alexander"/>
        </authorList>
    </citation>
    <scope>NUCLEOTIDE SEQUENCE</scope>
</reference>
<dbReference type="Pfam" id="PF00156">
    <property type="entry name" value="Pribosyltran"/>
    <property type="match status" value="1"/>
</dbReference>
<evidence type="ECO:0000256" key="2">
    <source>
        <dbReference type="ARBA" id="ARBA00011971"/>
    </source>
</evidence>
<dbReference type="InterPro" id="IPR029057">
    <property type="entry name" value="PRTase-like"/>
</dbReference>